<dbReference type="OrthoDB" id="5735129at2"/>
<evidence type="ECO:0000313" key="1">
    <source>
        <dbReference type="EMBL" id="GEN27126.1"/>
    </source>
</evidence>
<keyword evidence="2" id="KW-1185">Reference proteome</keyword>
<dbReference type="Proteomes" id="UP000321303">
    <property type="component" value="Unassembled WGS sequence"/>
</dbReference>
<organism evidence="1 2">
    <name type="scientific">Halovibrio variabilis</name>
    <dbReference type="NCBI Taxonomy" id="31910"/>
    <lineage>
        <taxon>Bacteria</taxon>
        <taxon>Pseudomonadati</taxon>
        <taxon>Pseudomonadota</taxon>
        <taxon>Gammaproteobacteria</taxon>
        <taxon>Oceanospirillales</taxon>
        <taxon>Halomonadaceae</taxon>
        <taxon>Halovibrio</taxon>
    </lineage>
</organism>
<name>A0A511UKK9_9GAMM</name>
<dbReference type="EMBL" id="BJXV01000003">
    <property type="protein sequence ID" value="GEN27126.1"/>
    <property type="molecule type" value="Genomic_DNA"/>
</dbReference>
<sequence length="216" mass="23896">MDNNALLSLSQYHPVIIEGMGSYDSRDPEVVASRVSAQLKSHWDSNRLHKPKLIVTQGDPLEARGISAITPRIASALGISRGLVCLDEEIADYHSLHADRDNVIVELRYSQLAQVLNERQPGAIQQLEAVVGRSIEQKNHQRRGLGKAPLKAYFRDFALLQEVTKAACRQLCGGITVAHTTRDIHEFSVTSFYTVGLELGWIAPEDIVTYAPSVRA</sequence>
<dbReference type="RefSeq" id="WP_146873224.1">
    <property type="nucleotide sequence ID" value="NZ_BJXV01000003.1"/>
</dbReference>
<comment type="caution">
    <text evidence="1">The sequence shown here is derived from an EMBL/GenBank/DDBJ whole genome shotgun (WGS) entry which is preliminary data.</text>
</comment>
<dbReference type="AlphaFoldDB" id="A0A511UKK9"/>
<gene>
    <name evidence="1" type="ORF">HVA01_07720</name>
</gene>
<evidence type="ECO:0008006" key="3">
    <source>
        <dbReference type="Google" id="ProtNLM"/>
    </source>
</evidence>
<reference evidence="1 2" key="1">
    <citation type="submission" date="2019-07" db="EMBL/GenBank/DDBJ databases">
        <title>Whole genome shotgun sequence of Halomonas variabilis NBRC 102410.</title>
        <authorList>
            <person name="Hosoyama A."/>
            <person name="Uohara A."/>
            <person name="Ohji S."/>
            <person name="Ichikawa N."/>
        </authorList>
    </citation>
    <scope>NUCLEOTIDE SEQUENCE [LARGE SCALE GENOMIC DNA]</scope>
    <source>
        <strain evidence="1 2">NBRC 102410</strain>
    </source>
</reference>
<protein>
    <recommendedName>
        <fullName evidence="3">Shikimate kinase</fullName>
    </recommendedName>
</protein>
<proteinExistence type="predicted"/>
<evidence type="ECO:0000313" key="2">
    <source>
        <dbReference type="Proteomes" id="UP000321303"/>
    </source>
</evidence>
<accession>A0A511UKK9</accession>